<evidence type="ECO:0000259" key="21">
    <source>
        <dbReference type="PROSITE" id="PS50011"/>
    </source>
</evidence>
<reference evidence="22 23" key="3">
    <citation type="journal article" date="2010" name="BMC Genomics">
        <title>Transcriptome sequencing and comparative analysis of cucumber flowers with different sex types.</title>
        <authorList>
            <person name="Guo S."/>
            <person name="Zheng Y."/>
            <person name="Joung J.G."/>
            <person name="Liu S."/>
            <person name="Zhang Z."/>
            <person name="Crasta O.R."/>
            <person name="Sobral B.W."/>
            <person name="Xu Y."/>
            <person name="Huang S."/>
            <person name="Fei Z."/>
        </authorList>
    </citation>
    <scope>NUCLEOTIDE SEQUENCE [LARGE SCALE GENOMIC DNA]</scope>
    <source>
        <strain evidence="23">cv. 9930</strain>
    </source>
</reference>
<reference evidence="22 23" key="2">
    <citation type="journal article" date="2009" name="PLoS ONE">
        <title>An integrated genetic and cytogenetic map of the cucumber genome.</title>
        <authorList>
            <person name="Ren Y."/>
            <person name="Zhang Z."/>
            <person name="Liu J."/>
            <person name="Staub J.E."/>
            <person name="Han Y."/>
            <person name="Cheng Z."/>
            <person name="Li X."/>
            <person name="Lu J."/>
            <person name="Miao H."/>
            <person name="Kang H."/>
            <person name="Xie B."/>
            <person name="Gu X."/>
            <person name="Wang X."/>
            <person name="Du Y."/>
            <person name="Jin W."/>
            <person name="Huang S."/>
        </authorList>
    </citation>
    <scope>NUCLEOTIDE SEQUENCE [LARGE SCALE GENOMIC DNA]</scope>
    <source>
        <strain evidence="23">cv. 9930</strain>
    </source>
</reference>
<evidence type="ECO:0000256" key="16">
    <source>
        <dbReference type="ARBA" id="ARBA00047899"/>
    </source>
</evidence>
<reference evidence="22 23" key="1">
    <citation type="journal article" date="2009" name="Nat. Genet.">
        <title>The genome of the cucumber, Cucumis sativus L.</title>
        <authorList>
            <person name="Huang S."/>
            <person name="Li R."/>
            <person name="Zhang Z."/>
            <person name="Li L."/>
            <person name="Gu X."/>
            <person name="Fan W."/>
            <person name="Lucas W.J."/>
            <person name="Wang X."/>
            <person name="Xie B."/>
            <person name="Ni P."/>
            <person name="Ren Y."/>
            <person name="Zhu H."/>
            <person name="Li J."/>
            <person name="Lin K."/>
            <person name="Jin W."/>
            <person name="Fei Z."/>
            <person name="Li G."/>
            <person name="Staub J."/>
            <person name="Kilian A."/>
            <person name="van der Vossen E.A."/>
            <person name="Wu Y."/>
            <person name="Guo J."/>
            <person name="He J."/>
            <person name="Jia Z."/>
            <person name="Ren Y."/>
            <person name="Tian G."/>
            <person name="Lu Y."/>
            <person name="Ruan J."/>
            <person name="Qian W."/>
            <person name="Wang M."/>
            <person name="Huang Q."/>
            <person name="Li B."/>
            <person name="Xuan Z."/>
            <person name="Cao J."/>
            <person name="Asan"/>
            <person name="Wu Z."/>
            <person name="Zhang J."/>
            <person name="Cai Q."/>
            <person name="Bai Y."/>
            <person name="Zhao B."/>
            <person name="Han Y."/>
            <person name="Li Y."/>
            <person name="Li X."/>
            <person name="Wang S."/>
            <person name="Shi Q."/>
            <person name="Liu S."/>
            <person name="Cho W.K."/>
            <person name="Kim J.Y."/>
            <person name="Xu Y."/>
            <person name="Heller-Uszynska K."/>
            <person name="Miao H."/>
            <person name="Cheng Z."/>
            <person name="Zhang S."/>
            <person name="Wu J."/>
            <person name="Yang Y."/>
            <person name="Kang H."/>
            <person name="Li M."/>
            <person name="Liang H."/>
            <person name="Ren X."/>
            <person name="Shi Z."/>
            <person name="Wen M."/>
            <person name="Jian M."/>
            <person name="Yang H."/>
            <person name="Zhang G."/>
            <person name="Yang Z."/>
            <person name="Chen R."/>
            <person name="Liu S."/>
            <person name="Li J."/>
            <person name="Ma L."/>
            <person name="Liu H."/>
            <person name="Zhou Y."/>
            <person name="Zhao J."/>
            <person name="Fang X."/>
            <person name="Li G."/>
            <person name="Fang L."/>
            <person name="Li Y."/>
            <person name="Liu D."/>
            <person name="Zheng H."/>
            <person name="Zhang Y."/>
            <person name="Qin N."/>
            <person name="Li Z."/>
            <person name="Yang G."/>
            <person name="Yang S."/>
            <person name="Bolund L."/>
            <person name="Kristiansen K."/>
            <person name="Zheng H."/>
            <person name="Li S."/>
            <person name="Zhang X."/>
            <person name="Yang H."/>
            <person name="Wang J."/>
            <person name="Sun R."/>
            <person name="Zhang B."/>
            <person name="Jiang S."/>
            <person name="Wang J."/>
            <person name="Du Y."/>
            <person name="Li S."/>
        </authorList>
    </citation>
    <scope>NUCLEOTIDE SEQUENCE [LARGE SCALE GENOMIC DNA]</scope>
    <source>
        <strain evidence="23">cv. 9930</strain>
    </source>
</reference>
<evidence type="ECO:0000313" key="22">
    <source>
        <dbReference type="EMBL" id="KGN59853.1"/>
    </source>
</evidence>
<proteinExistence type="predicted"/>
<feature type="chain" id="PRO_5001966019" description="non-specific serine/threonine protein kinase" evidence="20">
    <location>
        <begin position="24"/>
        <end position="874"/>
    </location>
</feature>
<dbReference type="Pfam" id="PF00560">
    <property type="entry name" value="LRR_1"/>
    <property type="match status" value="1"/>
</dbReference>
<dbReference type="OMA" id="TTMSSND"/>
<evidence type="ECO:0000256" key="4">
    <source>
        <dbReference type="ARBA" id="ARBA00022553"/>
    </source>
</evidence>
<dbReference type="FunFam" id="1.10.510.10:FF:000146">
    <property type="entry name" value="LRR receptor-like serine/threonine-protein kinase IOS1"/>
    <property type="match status" value="1"/>
</dbReference>
<dbReference type="OrthoDB" id="2017114at2759"/>
<dbReference type="AlphaFoldDB" id="A0A0A0LDI1"/>
<evidence type="ECO:0000256" key="20">
    <source>
        <dbReference type="SAM" id="SignalP"/>
    </source>
</evidence>
<comment type="catalytic activity">
    <reaction evidence="16">
        <text>L-threonyl-[protein] + ATP = O-phospho-L-threonyl-[protein] + ADP + H(+)</text>
        <dbReference type="Rhea" id="RHEA:46608"/>
        <dbReference type="Rhea" id="RHEA-COMP:11060"/>
        <dbReference type="Rhea" id="RHEA-COMP:11605"/>
        <dbReference type="ChEBI" id="CHEBI:15378"/>
        <dbReference type="ChEBI" id="CHEBI:30013"/>
        <dbReference type="ChEBI" id="CHEBI:30616"/>
        <dbReference type="ChEBI" id="CHEBI:61977"/>
        <dbReference type="ChEBI" id="CHEBI:456216"/>
        <dbReference type="EC" id="2.7.11.1"/>
    </reaction>
</comment>
<feature type="binding site" evidence="18">
    <location>
        <position position="599"/>
    </location>
    <ligand>
        <name>ATP</name>
        <dbReference type="ChEBI" id="CHEBI:30616"/>
    </ligand>
</feature>
<sequence>MAALQFFLLLLLSSFALFHFVSSQNPSGFISLDCGLPANSTYTEPNTGIIYESDASFINSGEIHNISADNINNVLKQPLWSVRSFPEGIRNCYKLKVRNGTKYLIRAVFRYGNYDGRRTLPEFNLYFGANFWDSVAFVGDFTVRKEIVHIVSSNDVQICVVNNGTGTPFISALELRPLEDTAYDTGSLTVASFVRLDYGTLDNQTIRYKDDVYDRIWDPPVPIRGWTTINTSEKVSVNDPLFFQPAPAVMNTAATPSNESAPMAFFWEPPDSTTAFFVYMYFAELKVLKANESREFDVLLNGRRWHNESLSPRYLEELVFYSTAPLTGGNYQISFVRTPNSTLPPILNALEIYRVLNFSESETSGEDVLAIENIKAIYGVKRNWQGDPCAPREFIWQGLNCSFLNFEPPRIISLNLSSSGLTGEIPREIENLKMLENLDLSNNSLSGPVPDFLIQLSSLRVLILERNKLSGLIPAQLVEKSNNGSLTLRFGDNPNLFATAPRKRNIVVPVVASVVGFFLLSFLIAAAIFWRTKRRKSKGAELGDVKQTVDISQNWDTTKRCYSYSDVLRMTNNFERMLGEGGFGRVYYGKIGNDEVAVKMLSPRSVQGYQQFQAEVELLMRVHHRNLTGLVGYCNTPAYKGLIYEYMGRGNLGSIMSDGKSALLNWIDRLHIAVDAAQGLQYLHSGIKPAIVHRDVKSSNILLDDNFRAKVSDFGLSRIFPVDDSATHVTTNVVGTPGYLDPEYYTSYRLNEKSDVYGFGIVLLEIITGRPVLTKTQDKITHIYQWVDSMVSQGDISSIIDPKLKEDFEVNTIWKAVEIAMSCASPMSTNRPTMSQVVIDLNECLKMELAQSNNNPQPESVVEDHVSLFCPEAR</sequence>
<dbReference type="InterPro" id="IPR017441">
    <property type="entry name" value="Protein_kinase_ATP_BS"/>
</dbReference>
<keyword evidence="5" id="KW-0433">Leucine-rich repeat</keyword>
<dbReference type="FunFam" id="3.30.200.20:FF:000394">
    <property type="entry name" value="Leucine-rich repeat receptor-like protein kinase"/>
    <property type="match status" value="1"/>
</dbReference>
<dbReference type="SMR" id="A0A0A0LDI1"/>
<dbReference type="GO" id="GO:0005524">
    <property type="term" value="F:ATP binding"/>
    <property type="evidence" value="ECO:0007669"/>
    <property type="project" value="UniProtKB-UniRule"/>
</dbReference>
<gene>
    <name evidence="22" type="ORF">Csa_3G850580</name>
</gene>
<accession>A0A0A0LDI1</accession>
<evidence type="ECO:0000256" key="7">
    <source>
        <dbReference type="ARBA" id="ARBA00022692"/>
    </source>
</evidence>
<reference evidence="22 23" key="4">
    <citation type="journal article" date="2011" name="BMC Genomics">
        <title>RNA-Seq improves annotation of protein-coding genes in the cucumber genome.</title>
        <authorList>
            <person name="Li Z."/>
            <person name="Zhang Z."/>
            <person name="Yan P."/>
            <person name="Huang S."/>
            <person name="Fei Z."/>
            <person name="Lin K."/>
        </authorList>
    </citation>
    <scope>NUCLEOTIDE SEQUENCE [LARGE SCALE GENOMIC DNA]</scope>
    <source>
        <strain evidence="23">cv. 9930</strain>
    </source>
</reference>
<comment type="subcellular location">
    <subcellularLocation>
        <location evidence="1">Membrane</location>
        <topology evidence="1">Single-pass membrane protein</topology>
    </subcellularLocation>
</comment>
<dbReference type="eggNOG" id="ENOG502QQCZ">
    <property type="taxonomic scope" value="Eukaryota"/>
</dbReference>
<evidence type="ECO:0000256" key="9">
    <source>
        <dbReference type="ARBA" id="ARBA00022737"/>
    </source>
</evidence>
<comment type="catalytic activity">
    <reaction evidence="17">
        <text>L-seryl-[protein] + ATP = O-phospho-L-seryl-[protein] + ADP + H(+)</text>
        <dbReference type="Rhea" id="RHEA:17989"/>
        <dbReference type="Rhea" id="RHEA-COMP:9863"/>
        <dbReference type="Rhea" id="RHEA-COMP:11604"/>
        <dbReference type="ChEBI" id="CHEBI:15378"/>
        <dbReference type="ChEBI" id="CHEBI:29999"/>
        <dbReference type="ChEBI" id="CHEBI:30616"/>
        <dbReference type="ChEBI" id="CHEBI:83421"/>
        <dbReference type="ChEBI" id="CHEBI:456216"/>
        <dbReference type="EC" id="2.7.11.1"/>
    </reaction>
</comment>
<dbReference type="Gene3D" id="3.30.200.20">
    <property type="entry name" value="Phosphorylase Kinase, domain 1"/>
    <property type="match status" value="1"/>
</dbReference>
<dbReference type="SMART" id="SM00220">
    <property type="entry name" value="S_TKc"/>
    <property type="match status" value="1"/>
</dbReference>
<keyword evidence="6" id="KW-0808">Transferase</keyword>
<dbReference type="InterPro" id="IPR008271">
    <property type="entry name" value="Ser/Thr_kinase_AS"/>
</dbReference>
<keyword evidence="9" id="KW-0677">Repeat</keyword>
<protein>
    <recommendedName>
        <fullName evidence="2">non-specific serine/threonine protein kinase</fullName>
        <ecNumber evidence="2">2.7.11.1</ecNumber>
    </recommendedName>
</protein>
<keyword evidence="7 19" id="KW-0812">Transmembrane</keyword>
<evidence type="ECO:0000313" key="23">
    <source>
        <dbReference type="Proteomes" id="UP000029981"/>
    </source>
</evidence>
<dbReference type="InterPro" id="IPR001611">
    <property type="entry name" value="Leu-rich_rpt"/>
</dbReference>
<name>A0A0A0LDI1_CUCSA</name>
<dbReference type="PROSITE" id="PS00107">
    <property type="entry name" value="PROTEIN_KINASE_ATP"/>
    <property type="match status" value="1"/>
</dbReference>
<feature type="signal peptide" evidence="20">
    <location>
        <begin position="1"/>
        <end position="23"/>
    </location>
</feature>
<dbReference type="PROSITE" id="PS00108">
    <property type="entry name" value="PROTEIN_KINASE_ST"/>
    <property type="match status" value="1"/>
</dbReference>
<dbReference type="GO" id="GO:0004674">
    <property type="term" value="F:protein serine/threonine kinase activity"/>
    <property type="evidence" value="ECO:0007669"/>
    <property type="project" value="UniProtKB-KW"/>
</dbReference>
<keyword evidence="23" id="KW-1185">Reference proteome</keyword>
<keyword evidence="13 19" id="KW-1133">Transmembrane helix</keyword>
<dbReference type="InterPro" id="IPR024788">
    <property type="entry name" value="Malectin-like_Carb-bd_dom"/>
</dbReference>
<dbReference type="Pfam" id="PF12819">
    <property type="entry name" value="Malectin_like"/>
    <property type="match status" value="1"/>
</dbReference>
<keyword evidence="12 18" id="KW-0067">ATP-binding</keyword>
<evidence type="ECO:0000256" key="11">
    <source>
        <dbReference type="ARBA" id="ARBA00022777"/>
    </source>
</evidence>
<dbReference type="EMBL" id="CM002924">
    <property type="protein sequence ID" value="KGN59853.1"/>
    <property type="molecule type" value="Genomic_DNA"/>
</dbReference>
<dbReference type="InterPro" id="IPR000719">
    <property type="entry name" value="Prot_kinase_dom"/>
</dbReference>
<dbReference type="PROSITE" id="PS50011">
    <property type="entry name" value="PROTEIN_KINASE_DOM"/>
    <property type="match status" value="1"/>
</dbReference>
<dbReference type="Gene3D" id="1.10.510.10">
    <property type="entry name" value="Transferase(Phosphotransferase) domain 1"/>
    <property type="match status" value="1"/>
</dbReference>
<evidence type="ECO:0000256" key="3">
    <source>
        <dbReference type="ARBA" id="ARBA00022527"/>
    </source>
</evidence>
<dbReference type="KEGG" id="csv:101215225"/>
<dbReference type="Gene3D" id="3.80.10.10">
    <property type="entry name" value="Ribonuclease Inhibitor"/>
    <property type="match status" value="1"/>
</dbReference>
<evidence type="ECO:0000256" key="1">
    <source>
        <dbReference type="ARBA" id="ARBA00004167"/>
    </source>
</evidence>
<evidence type="ECO:0000256" key="15">
    <source>
        <dbReference type="ARBA" id="ARBA00023170"/>
    </source>
</evidence>
<dbReference type="Proteomes" id="UP000029981">
    <property type="component" value="Chromosome 3"/>
</dbReference>
<dbReference type="Pfam" id="PF07714">
    <property type="entry name" value="PK_Tyr_Ser-Thr"/>
    <property type="match status" value="1"/>
</dbReference>
<keyword evidence="14 19" id="KW-0472">Membrane</keyword>
<evidence type="ECO:0000256" key="8">
    <source>
        <dbReference type="ARBA" id="ARBA00022729"/>
    </source>
</evidence>
<keyword evidence="8 20" id="KW-0732">Signal</keyword>
<evidence type="ECO:0000256" key="19">
    <source>
        <dbReference type="SAM" id="Phobius"/>
    </source>
</evidence>
<keyword evidence="11" id="KW-0418">Kinase</keyword>
<dbReference type="InterPro" id="IPR032675">
    <property type="entry name" value="LRR_dom_sf"/>
</dbReference>
<dbReference type="InterPro" id="IPR011009">
    <property type="entry name" value="Kinase-like_dom_sf"/>
</dbReference>
<feature type="domain" description="Protein kinase" evidence="21">
    <location>
        <begin position="572"/>
        <end position="845"/>
    </location>
</feature>
<dbReference type="InterPro" id="IPR001245">
    <property type="entry name" value="Ser-Thr/Tyr_kinase_cat_dom"/>
</dbReference>
<organism evidence="22 23">
    <name type="scientific">Cucumis sativus</name>
    <name type="common">Cucumber</name>
    <dbReference type="NCBI Taxonomy" id="3659"/>
    <lineage>
        <taxon>Eukaryota</taxon>
        <taxon>Viridiplantae</taxon>
        <taxon>Streptophyta</taxon>
        <taxon>Embryophyta</taxon>
        <taxon>Tracheophyta</taxon>
        <taxon>Spermatophyta</taxon>
        <taxon>Magnoliopsida</taxon>
        <taxon>eudicotyledons</taxon>
        <taxon>Gunneridae</taxon>
        <taxon>Pentapetalae</taxon>
        <taxon>rosids</taxon>
        <taxon>fabids</taxon>
        <taxon>Cucurbitales</taxon>
        <taxon>Cucurbitaceae</taxon>
        <taxon>Benincaseae</taxon>
        <taxon>Cucumis</taxon>
    </lineage>
</organism>
<evidence type="ECO:0000256" key="2">
    <source>
        <dbReference type="ARBA" id="ARBA00012513"/>
    </source>
</evidence>
<dbReference type="PANTHER" id="PTHR45631:SF202">
    <property type="entry name" value="SENESCENCE-INDUCED RECEPTOR-LIKE SERINE_THREONINE-PROTEIN KINASE"/>
    <property type="match status" value="1"/>
</dbReference>
<dbReference type="Gramene" id="KGN59853">
    <property type="protein sequence ID" value="KGN59853"/>
    <property type="gene ID" value="Csa_3G850580"/>
</dbReference>
<evidence type="ECO:0000256" key="13">
    <source>
        <dbReference type="ARBA" id="ARBA00022989"/>
    </source>
</evidence>
<evidence type="ECO:0000256" key="6">
    <source>
        <dbReference type="ARBA" id="ARBA00022679"/>
    </source>
</evidence>
<dbReference type="GO" id="GO:0016020">
    <property type="term" value="C:membrane"/>
    <property type="evidence" value="ECO:0007669"/>
    <property type="project" value="UniProtKB-SubCell"/>
</dbReference>
<evidence type="ECO:0000256" key="14">
    <source>
        <dbReference type="ARBA" id="ARBA00023136"/>
    </source>
</evidence>
<keyword evidence="3" id="KW-0723">Serine/threonine-protein kinase</keyword>
<dbReference type="SUPFAM" id="SSF52058">
    <property type="entry name" value="L domain-like"/>
    <property type="match status" value="1"/>
</dbReference>
<evidence type="ECO:0000256" key="18">
    <source>
        <dbReference type="PROSITE-ProRule" id="PRU10141"/>
    </source>
</evidence>
<feature type="transmembrane region" description="Helical" evidence="19">
    <location>
        <begin position="506"/>
        <end position="530"/>
    </location>
</feature>
<keyword evidence="10 18" id="KW-0547">Nucleotide-binding</keyword>
<dbReference type="SUPFAM" id="SSF56112">
    <property type="entry name" value="Protein kinase-like (PK-like)"/>
    <property type="match status" value="1"/>
</dbReference>
<dbReference type="FunFam" id="3.80.10.10:FF:000129">
    <property type="entry name" value="Leucine-rich repeat receptor-like kinase"/>
    <property type="match status" value="1"/>
</dbReference>
<dbReference type="PANTHER" id="PTHR45631">
    <property type="entry name" value="OS07G0107800 PROTEIN-RELATED"/>
    <property type="match status" value="1"/>
</dbReference>
<evidence type="ECO:0000256" key="17">
    <source>
        <dbReference type="ARBA" id="ARBA00048679"/>
    </source>
</evidence>
<keyword evidence="4" id="KW-0597">Phosphoprotein</keyword>
<evidence type="ECO:0000256" key="12">
    <source>
        <dbReference type="ARBA" id="ARBA00022840"/>
    </source>
</evidence>
<keyword evidence="15" id="KW-0675">Receptor</keyword>
<evidence type="ECO:0000256" key="10">
    <source>
        <dbReference type="ARBA" id="ARBA00022741"/>
    </source>
</evidence>
<evidence type="ECO:0000256" key="5">
    <source>
        <dbReference type="ARBA" id="ARBA00022614"/>
    </source>
</evidence>
<dbReference type="EC" id="2.7.11.1" evidence="2"/>